<evidence type="ECO:0000259" key="11">
    <source>
        <dbReference type="PROSITE" id="PS50263"/>
    </source>
</evidence>
<keyword evidence="13" id="KW-1185">Reference proteome</keyword>
<dbReference type="PANTHER" id="PTHR23090">
    <property type="entry name" value="NH 3 /GLUTAMINE-DEPENDENT NAD + SYNTHETASE"/>
    <property type="match status" value="1"/>
</dbReference>
<evidence type="ECO:0000256" key="4">
    <source>
        <dbReference type="ARBA" id="ARBA00022741"/>
    </source>
</evidence>
<feature type="binding site" evidence="7">
    <location>
        <begin position="318"/>
        <end position="325"/>
    </location>
    <ligand>
        <name>ATP</name>
        <dbReference type="ChEBI" id="CHEBI:30616"/>
    </ligand>
</feature>
<evidence type="ECO:0000256" key="10">
    <source>
        <dbReference type="RuleBase" id="RU003811"/>
    </source>
</evidence>
<evidence type="ECO:0000256" key="7">
    <source>
        <dbReference type="HAMAP-Rule" id="MF_02090"/>
    </source>
</evidence>
<dbReference type="InterPro" id="IPR036526">
    <property type="entry name" value="C-N_Hydrolase_sf"/>
</dbReference>
<organism evidence="13">
    <name type="scientific">Granulicella tundricola (strain ATCC BAA-1859 / DSM 23138 / MP5ACTX9)</name>
    <dbReference type="NCBI Taxonomy" id="1198114"/>
    <lineage>
        <taxon>Bacteria</taxon>
        <taxon>Pseudomonadati</taxon>
        <taxon>Acidobacteriota</taxon>
        <taxon>Terriglobia</taxon>
        <taxon>Terriglobales</taxon>
        <taxon>Acidobacteriaceae</taxon>
        <taxon>Granulicella</taxon>
    </lineage>
</organism>
<dbReference type="InterPro" id="IPR003694">
    <property type="entry name" value="NAD_synthase"/>
</dbReference>
<evidence type="ECO:0000313" key="12">
    <source>
        <dbReference type="EMBL" id="ADW68778.1"/>
    </source>
</evidence>
<evidence type="ECO:0000256" key="5">
    <source>
        <dbReference type="ARBA" id="ARBA00022840"/>
    </source>
</evidence>
<comment type="caution">
    <text evidence="7">Lacks conserved residue(s) required for the propagation of feature annotation.</text>
</comment>
<keyword evidence="6 7" id="KW-0520">NAD</keyword>
<dbReference type="InterPro" id="IPR000132">
    <property type="entry name" value="Nitrilase/CN_hydratase_CS"/>
</dbReference>
<feature type="active site" description="For glutaminase activity" evidence="7">
    <location>
        <position position="116"/>
    </location>
</feature>
<comment type="pathway">
    <text evidence="1 7 8">Cofactor biosynthesis; NAD(+) biosynthesis; NAD(+) from deamido-NAD(+) (L-Gln route): step 1/1.</text>
</comment>
<dbReference type="PANTHER" id="PTHR23090:SF9">
    <property type="entry name" value="GLUTAMINE-DEPENDENT NAD(+) SYNTHETASE"/>
    <property type="match status" value="1"/>
</dbReference>
<feature type="binding site" evidence="7">
    <location>
        <position position="425"/>
    </location>
    <ligand>
        <name>ATP</name>
        <dbReference type="ChEBI" id="CHEBI:30616"/>
    </ligand>
</feature>
<dbReference type="Proteomes" id="UP000000343">
    <property type="component" value="Chromosome"/>
</dbReference>
<comment type="similarity">
    <text evidence="2 7 8">In the C-terminal section; belongs to the NAD synthetase family.</text>
</comment>
<keyword evidence="3 7" id="KW-0436">Ligase</keyword>
<feature type="active site" description="Nucleophile; for glutaminase activity" evidence="7">
    <location>
        <position position="156"/>
    </location>
</feature>
<dbReference type="HOGENOM" id="CLU_022313_2_0_0"/>
<dbReference type="eggNOG" id="COG0171">
    <property type="taxonomic scope" value="Bacteria"/>
</dbReference>
<dbReference type="InterPro" id="IPR003010">
    <property type="entry name" value="C-N_Hydrolase"/>
</dbReference>
<dbReference type="Pfam" id="PF00795">
    <property type="entry name" value="CN_hydrolase"/>
    <property type="match status" value="1"/>
</dbReference>
<feature type="active site" description="Proton acceptor" evidence="9">
    <location>
        <position position="42"/>
    </location>
</feature>
<evidence type="ECO:0000256" key="6">
    <source>
        <dbReference type="ARBA" id="ARBA00023027"/>
    </source>
</evidence>
<feature type="binding site" evidence="7">
    <location>
        <position position="122"/>
    </location>
    <ligand>
        <name>L-glutamine</name>
        <dbReference type="ChEBI" id="CHEBI:58359"/>
    </ligand>
</feature>
<feature type="domain" description="CN hydrolase" evidence="11">
    <location>
        <begin position="2"/>
        <end position="273"/>
    </location>
</feature>
<dbReference type="GO" id="GO:0008795">
    <property type="term" value="F:NAD+ synthase activity"/>
    <property type="evidence" value="ECO:0007669"/>
    <property type="project" value="UniProtKB-UniRule"/>
</dbReference>
<dbReference type="CDD" id="cd00553">
    <property type="entry name" value="NAD_synthase"/>
    <property type="match status" value="1"/>
</dbReference>
<dbReference type="InterPro" id="IPR014729">
    <property type="entry name" value="Rossmann-like_a/b/a_fold"/>
</dbReference>
<feature type="binding site" evidence="7">
    <location>
        <position position="541"/>
    </location>
    <ligand>
        <name>deamido-NAD(+)</name>
        <dbReference type="ChEBI" id="CHEBI:58437"/>
        <note>ligand shared between two neighboring subunits</note>
    </ligand>
</feature>
<sequence>MVKIALAQINPTVGDFVGNTRKILEFAGRAADAGVDLVVFPELAVCGYPPADLLEKRAFVDRAGEAIGEIQQWTGIAGRPAVLCGSVMPSGVSEGKQVRNVAVLMQAGKVRAVQQKTLLPFYDVFDEQRYFEPATQQALTSIMTAKGEVPLAVTICEDAWNDKGFWPRRLYAIDPIERLMETWDSQPESLRGQAKVIVNISASPFWKGKQQVRQEMLAALAVRHGAVVAMVNQVGGNDSLIFDGASVVMGADGTLIGMGAAFVEDLVIFETGAVVEEPTSQKRDVGHPLDDIKAMWDALVLGTRDYVRKCGFSKAVIGLSGGIDSALVAAIAVEALGAENVMGVGMPSEYSSEGSKDDARVLAENLGVRFEMLAIHEGYEAYMKMLGPLFAGTPFGLAEENLQARIRGTLLMALSNKFGALVLTTGNKSEMSVGYCTLYGDMVGGLAVIADVVKTKVYELSRYANREREVIPVATLEKPPSAELRPGQKDTDSLPPYEVLDPILEAYVERYCSAEQIAGEQKVDVELVRQVLKLVERSEYKRQQAAPVLKVTRKSFGMGRRFPIAAKVQV</sequence>
<feature type="binding site" evidence="7">
    <location>
        <position position="203"/>
    </location>
    <ligand>
        <name>L-glutamine</name>
        <dbReference type="ChEBI" id="CHEBI:58359"/>
    </ligand>
</feature>
<feature type="binding site" evidence="7">
    <location>
        <position position="430"/>
    </location>
    <ligand>
        <name>deamido-NAD(+)</name>
        <dbReference type="ChEBI" id="CHEBI:58437"/>
        <note>ligand shared between two neighboring subunits</note>
    </ligand>
</feature>
<dbReference type="InterPro" id="IPR014445">
    <property type="entry name" value="Gln-dep_NAD_synthase"/>
</dbReference>
<dbReference type="PaxDb" id="1198114-AciX9_1730"/>
<protein>
    <recommendedName>
        <fullName evidence="7 8">Glutamine-dependent NAD(+) synthetase</fullName>
        <ecNumber evidence="7 8">6.3.5.1</ecNumber>
    </recommendedName>
    <alternativeName>
        <fullName evidence="7 8">NAD(+) synthase [glutamine-hydrolyzing]</fullName>
    </alternativeName>
</protein>
<dbReference type="AlphaFoldDB" id="E8WYU2"/>
<dbReference type="eggNOG" id="COG0388">
    <property type="taxonomic scope" value="Bacteria"/>
</dbReference>
<dbReference type="Gene3D" id="3.60.110.10">
    <property type="entry name" value="Carbon-nitrogen hydrolase"/>
    <property type="match status" value="1"/>
</dbReference>
<dbReference type="SUPFAM" id="SSF56317">
    <property type="entry name" value="Carbon-nitrogen hydrolase"/>
    <property type="match status" value="1"/>
</dbReference>
<evidence type="ECO:0000256" key="1">
    <source>
        <dbReference type="ARBA" id="ARBA00005188"/>
    </source>
</evidence>
<dbReference type="Gene3D" id="3.40.50.620">
    <property type="entry name" value="HUPs"/>
    <property type="match status" value="1"/>
</dbReference>
<dbReference type="GO" id="GO:0000257">
    <property type="term" value="F:nitrilase activity"/>
    <property type="evidence" value="ECO:0007669"/>
    <property type="project" value="UniProtKB-ARBA"/>
</dbReference>
<dbReference type="HAMAP" id="MF_02090">
    <property type="entry name" value="NadE_glutamine_dep"/>
    <property type="match status" value="1"/>
</dbReference>
<dbReference type="KEGG" id="acm:AciX9_1730"/>
<dbReference type="NCBIfam" id="TIGR00552">
    <property type="entry name" value="nadE"/>
    <property type="match status" value="1"/>
</dbReference>
<comment type="similarity">
    <text evidence="10">Belongs to the NAD synthetase family.</text>
</comment>
<evidence type="ECO:0000256" key="2">
    <source>
        <dbReference type="ARBA" id="ARBA00007145"/>
    </source>
</evidence>
<dbReference type="FunFam" id="3.40.50.620:FF:000106">
    <property type="entry name" value="Glutamine-dependent NAD(+) synthetase"/>
    <property type="match status" value="1"/>
</dbReference>
<dbReference type="STRING" id="1198114.AciX9_1730"/>
<evidence type="ECO:0000313" key="13">
    <source>
        <dbReference type="Proteomes" id="UP000000343"/>
    </source>
</evidence>
<dbReference type="GO" id="GO:0005737">
    <property type="term" value="C:cytoplasm"/>
    <property type="evidence" value="ECO:0007669"/>
    <property type="project" value="InterPro"/>
</dbReference>
<evidence type="ECO:0000256" key="9">
    <source>
        <dbReference type="PROSITE-ProRule" id="PRU10139"/>
    </source>
</evidence>
<dbReference type="NCBIfam" id="NF010588">
    <property type="entry name" value="PRK13981.1"/>
    <property type="match status" value="1"/>
</dbReference>
<evidence type="ECO:0000256" key="3">
    <source>
        <dbReference type="ARBA" id="ARBA00022598"/>
    </source>
</evidence>
<dbReference type="InterPro" id="IPR022310">
    <property type="entry name" value="NAD/GMP_synthase"/>
</dbReference>
<dbReference type="PROSITE" id="PS00920">
    <property type="entry name" value="NITRIL_CHT_1"/>
    <property type="match status" value="1"/>
</dbReference>
<dbReference type="PROSITE" id="PS50263">
    <property type="entry name" value="CN_HYDROLASE"/>
    <property type="match status" value="1"/>
</dbReference>
<dbReference type="CDD" id="cd07570">
    <property type="entry name" value="GAT_Gln-NAD-synth"/>
    <property type="match status" value="1"/>
</dbReference>
<dbReference type="GO" id="GO:0003952">
    <property type="term" value="F:NAD+ synthase (glutamine-hydrolyzing) activity"/>
    <property type="evidence" value="ECO:0007669"/>
    <property type="project" value="UniProtKB-UniRule"/>
</dbReference>
<feature type="binding site" evidence="7">
    <location>
        <position position="209"/>
    </location>
    <ligand>
        <name>L-glutamine</name>
        <dbReference type="ChEBI" id="CHEBI:58359"/>
    </ligand>
</feature>
<reference evidence="13" key="1">
    <citation type="submission" date="2011-01" db="EMBL/GenBank/DDBJ databases">
        <title>Complete sequence of chromosome of Acidobacterium sp. MP5ACTX9.</title>
        <authorList>
            <consortium name="US DOE Joint Genome Institute"/>
            <person name="Lucas S."/>
            <person name="Copeland A."/>
            <person name="Lapidus A."/>
            <person name="Cheng J.-F."/>
            <person name="Goodwin L."/>
            <person name="Pitluck S."/>
            <person name="Teshima H."/>
            <person name="Detter J.C."/>
            <person name="Han C."/>
            <person name="Tapia R."/>
            <person name="Land M."/>
            <person name="Hauser L."/>
            <person name="Kyrpides N."/>
            <person name="Ivanova N."/>
            <person name="Ovchinnikova G."/>
            <person name="Pagani I."/>
            <person name="Rawat S.R."/>
            <person name="Mannisto M."/>
            <person name="Haggblom M.M."/>
            <person name="Woyke T."/>
        </authorList>
    </citation>
    <scope>NUCLEOTIDE SEQUENCE [LARGE SCALE GENOMIC DNA]</scope>
    <source>
        <strain evidence="13">MP5ACTX9</strain>
    </source>
</reference>
<keyword evidence="4 7" id="KW-0547">Nucleotide-binding</keyword>
<dbReference type="SUPFAM" id="SSF52402">
    <property type="entry name" value="Adenine nucleotide alpha hydrolases-like"/>
    <property type="match status" value="1"/>
</dbReference>
<dbReference type="Pfam" id="PF02540">
    <property type="entry name" value="NAD_synthase"/>
    <property type="match status" value="1"/>
</dbReference>
<name>E8WYU2_GRATM</name>
<dbReference type="PIRSF" id="PIRSF006630">
    <property type="entry name" value="NADS_GAT"/>
    <property type="match status" value="1"/>
</dbReference>
<keyword evidence="5 7" id="KW-0067">ATP-binding</keyword>
<comment type="catalytic activity">
    <reaction evidence="7 8">
        <text>deamido-NAD(+) + L-glutamine + ATP + H2O = L-glutamate + AMP + diphosphate + NAD(+) + H(+)</text>
        <dbReference type="Rhea" id="RHEA:24384"/>
        <dbReference type="ChEBI" id="CHEBI:15377"/>
        <dbReference type="ChEBI" id="CHEBI:15378"/>
        <dbReference type="ChEBI" id="CHEBI:29985"/>
        <dbReference type="ChEBI" id="CHEBI:30616"/>
        <dbReference type="ChEBI" id="CHEBI:33019"/>
        <dbReference type="ChEBI" id="CHEBI:57540"/>
        <dbReference type="ChEBI" id="CHEBI:58359"/>
        <dbReference type="ChEBI" id="CHEBI:58437"/>
        <dbReference type="ChEBI" id="CHEBI:456215"/>
        <dbReference type="EC" id="6.3.5.1"/>
    </reaction>
</comment>
<dbReference type="UniPathway" id="UPA00253">
    <property type="reaction ID" value="UER00334"/>
</dbReference>
<dbReference type="EMBL" id="CP002480">
    <property type="protein sequence ID" value="ADW68778.1"/>
    <property type="molecule type" value="Genomic_DNA"/>
</dbReference>
<evidence type="ECO:0000256" key="8">
    <source>
        <dbReference type="PIRNR" id="PIRNR006630"/>
    </source>
</evidence>
<comment type="function">
    <text evidence="7">Catalyzes the ATP-dependent amidation of deamido-NAD to form NAD. Uses L-glutamine as a nitrogen source.</text>
</comment>
<feature type="active site" description="Proton acceptor; for glutaminase activity" evidence="7">
    <location>
        <position position="42"/>
    </location>
</feature>
<dbReference type="GO" id="GO:0009435">
    <property type="term" value="P:NAD+ biosynthetic process"/>
    <property type="evidence" value="ECO:0007669"/>
    <property type="project" value="UniProtKB-UniRule"/>
</dbReference>
<proteinExistence type="inferred from homology"/>
<feature type="binding site" evidence="7">
    <location>
        <position position="401"/>
    </location>
    <ligand>
        <name>deamido-NAD(+)</name>
        <dbReference type="ChEBI" id="CHEBI:58437"/>
        <note>ligand shared between two neighboring subunits</note>
    </ligand>
</feature>
<accession>E8WYU2</accession>
<dbReference type="GO" id="GO:0004359">
    <property type="term" value="F:glutaminase activity"/>
    <property type="evidence" value="ECO:0007669"/>
    <property type="project" value="InterPro"/>
</dbReference>
<gene>
    <name evidence="7" type="primary">nadE</name>
    <name evidence="12" type="ordered locus">AciX9_1730</name>
</gene>
<dbReference type="EC" id="6.3.5.1" evidence="7 8"/>
<dbReference type="GO" id="GO:0005524">
    <property type="term" value="F:ATP binding"/>
    <property type="evidence" value="ECO:0007669"/>
    <property type="project" value="UniProtKB-UniRule"/>
</dbReference>